<dbReference type="FunFam" id="3.30.200.20:FF:000039">
    <property type="entry name" value="receptor-like protein kinase FERONIA"/>
    <property type="match status" value="1"/>
</dbReference>
<gene>
    <name evidence="9" type="ORF">CTI12_AA293150</name>
</gene>
<proteinExistence type="predicted"/>
<dbReference type="InterPro" id="IPR001245">
    <property type="entry name" value="Ser-Thr/Tyr_kinase_cat_dom"/>
</dbReference>
<evidence type="ECO:0000256" key="3">
    <source>
        <dbReference type="ARBA" id="ARBA00022741"/>
    </source>
</evidence>
<keyword evidence="5 6" id="KW-0067">ATP-binding</keyword>
<dbReference type="PANTHER" id="PTHR27003:SF338">
    <property type="entry name" value="TYROSINE-PROTEIN KINASE, NON-RECEPTOR JAK_TYK2-RELATED"/>
    <property type="match status" value="1"/>
</dbReference>
<keyword evidence="1" id="KW-0723">Serine/threonine-protein kinase</keyword>
<dbReference type="SUPFAM" id="SSF56112">
    <property type="entry name" value="Protein kinase-like (PK-like)"/>
    <property type="match status" value="1"/>
</dbReference>
<dbReference type="CDD" id="cd15475">
    <property type="entry name" value="MyosinXI_CBD"/>
    <property type="match status" value="1"/>
</dbReference>
<comment type="caution">
    <text evidence="9">The sequence shown here is derived from an EMBL/GenBank/DDBJ whole genome shotgun (WGS) entry which is preliminary data.</text>
</comment>
<dbReference type="InterPro" id="IPR002710">
    <property type="entry name" value="Dilute_dom"/>
</dbReference>
<dbReference type="PROSITE" id="PS50011">
    <property type="entry name" value="PROTEIN_KINASE_DOM"/>
    <property type="match status" value="1"/>
</dbReference>
<evidence type="ECO:0000313" key="10">
    <source>
        <dbReference type="Proteomes" id="UP000245207"/>
    </source>
</evidence>
<dbReference type="GO" id="GO:0004674">
    <property type="term" value="F:protein serine/threonine kinase activity"/>
    <property type="evidence" value="ECO:0007669"/>
    <property type="project" value="UniProtKB-KW"/>
</dbReference>
<evidence type="ECO:0000259" key="7">
    <source>
        <dbReference type="PROSITE" id="PS50011"/>
    </source>
</evidence>
<keyword evidence="2" id="KW-0808">Transferase</keyword>
<evidence type="ECO:0000256" key="1">
    <source>
        <dbReference type="ARBA" id="ARBA00022527"/>
    </source>
</evidence>
<dbReference type="AlphaFoldDB" id="A0A2U1N8V8"/>
<dbReference type="SMART" id="SM01132">
    <property type="entry name" value="DIL"/>
    <property type="match status" value="1"/>
</dbReference>
<dbReference type="GO" id="GO:0005886">
    <property type="term" value="C:plasma membrane"/>
    <property type="evidence" value="ECO:0007669"/>
    <property type="project" value="TreeGrafter"/>
</dbReference>
<dbReference type="PROSITE" id="PS00107">
    <property type="entry name" value="PROTEIN_KINASE_ATP"/>
    <property type="match status" value="1"/>
</dbReference>
<dbReference type="InterPro" id="IPR017441">
    <property type="entry name" value="Protein_kinase_ATP_BS"/>
</dbReference>
<evidence type="ECO:0000256" key="2">
    <source>
        <dbReference type="ARBA" id="ARBA00022679"/>
    </source>
</evidence>
<evidence type="ECO:0000256" key="5">
    <source>
        <dbReference type="ARBA" id="ARBA00022840"/>
    </source>
</evidence>
<evidence type="ECO:0000313" key="9">
    <source>
        <dbReference type="EMBL" id="PWA69945.1"/>
    </source>
</evidence>
<dbReference type="InterPro" id="IPR000719">
    <property type="entry name" value="Prot_kinase_dom"/>
</dbReference>
<keyword evidence="4" id="KW-0418">Kinase</keyword>
<organism evidence="9 10">
    <name type="scientific">Artemisia annua</name>
    <name type="common">Sweet wormwood</name>
    <dbReference type="NCBI Taxonomy" id="35608"/>
    <lineage>
        <taxon>Eukaryota</taxon>
        <taxon>Viridiplantae</taxon>
        <taxon>Streptophyta</taxon>
        <taxon>Embryophyta</taxon>
        <taxon>Tracheophyta</taxon>
        <taxon>Spermatophyta</taxon>
        <taxon>Magnoliopsida</taxon>
        <taxon>eudicotyledons</taxon>
        <taxon>Gunneridae</taxon>
        <taxon>Pentapetalae</taxon>
        <taxon>asterids</taxon>
        <taxon>campanulids</taxon>
        <taxon>Asterales</taxon>
        <taxon>Asteraceae</taxon>
        <taxon>Asteroideae</taxon>
        <taxon>Anthemideae</taxon>
        <taxon>Artemisiinae</taxon>
        <taxon>Artemisia</taxon>
    </lineage>
</organism>
<dbReference type="Pfam" id="PF01843">
    <property type="entry name" value="DIL"/>
    <property type="match status" value="1"/>
</dbReference>
<dbReference type="Proteomes" id="UP000245207">
    <property type="component" value="Unassembled WGS sequence"/>
</dbReference>
<dbReference type="EMBL" id="PKPP01003332">
    <property type="protein sequence ID" value="PWA69945.1"/>
    <property type="molecule type" value="Genomic_DNA"/>
</dbReference>
<feature type="binding site" evidence="6">
    <location>
        <position position="58"/>
    </location>
    <ligand>
        <name>ATP</name>
        <dbReference type="ChEBI" id="CHEBI:30616"/>
    </ligand>
</feature>
<dbReference type="Gene3D" id="3.30.200.20">
    <property type="entry name" value="Phosphorylase Kinase, domain 1"/>
    <property type="match status" value="1"/>
</dbReference>
<dbReference type="InterPro" id="IPR045272">
    <property type="entry name" value="ANXUR1/2-like"/>
</dbReference>
<dbReference type="GO" id="GO:0009506">
    <property type="term" value="C:plasmodesma"/>
    <property type="evidence" value="ECO:0007669"/>
    <property type="project" value="TreeGrafter"/>
</dbReference>
<dbReference type="GO" id="GO:0004714">
    <property type="term" value="F:transmembrane receptor protein tyrosine kinase activity"/>
    <property type="evidence" value="ECO:0007669"/>
    <property type="project" value="InterPro"/>
</dbReference>
<feature type="domain" description="Dilute" evidence="8">
    <location>
        <begin position="385"/>
        <end position="676"/>
    </location>
</feature>
<evidence type="ECO:0000256" key="6">
    <source>
        <dbReference type="PROSITE-ProRule" id="PRU10141"/>
    </source>
</evidence>
<name>A0A2U1N8V8_ARTAN</name>
<dbReference type="SMART" id="SM00220">
    <property type="entry name" value="S_TKc"/>
    <property type="match status" value="1"/>
</dbReference>
<dbReference type="GO" id="GO:0005524">
    <property type="term" value="F:ATP binding"/>
    <property type="evidence" value="ECO:0007669"/>
    <property type="project" value="UniProtKB-UniRule"/>
</dbReference>
<dbReference type="Pfam" id="PF07714">
    <property type="entry name" value="PK_Tyr_Ser-Thr"/>
    <property type="match status" value="1"/>
</dbReference>
<dbReference type="PROSITE" id="PS51126">
    <property type="entry name" value="DILUTE"/>
    <property type="match status" value="1"/>
</dbReference>
<evidence type="ECO:0000259" key="8">
    <source>
        <dbReference type="PROSITE" id="PS51126"/>
    </source>
</evidence>
<dbReference type="GO" id="GO:0007015">
    <property type="term" value="P:actin filament organization"/>
    <property type="evidence" value="ECO:0007669"/>
    <property type="project" value="InterPro"/>
</dbReference>
<accession>A0A2U1N8V8</accession>
<keyword evidence="3 6" id="KW-0547">Nucleotide-binding</keyword>
<dbReference type="STRING" id="35608.A0A2U1N8V8"/>
<dbReference type="PANTHER" id="PTHR27003">
    <property type="entry name" value="OS07G0166700 PROTEIN"/>
    <property type="match status" value="1"/>
</dbReference>
<dbReference type="Gene3D" id="1.10.510.10">
    <property type="entry name" value="Transferase(Phosphotransferase) domain 1"/>
    <property type="match status" value="2"/>
</dbReference>
<feature type="domain" description="Protein kinase" evidence="7">
    <location>
        <begin position="25"/>
        <end position="317"/>
    </location>
</feature>
<reference evidence="9 10" key="1">
    <citation type="journal article" date="2018" name="Mol. Plant">
        <title>The genome of Artemisia annua provides insight into the evolution of Asteraceae family and artemisinin biosynthesis.</title>
        <authorList>
            <person name="Shen Q."/>
            <person name="Zhang L."/>
            <person name="Liao Z."/>
            <person name="Wang S."/>
            <person name="Yan T."/>
            <person name="Shi P."/>
            <person name="Liu M."/>
            <person name="Fu X."/>
            <person name="Pan Q."/>
            <person name="Wang Y."/>
            <person name="Lv Z."/>
            <person name="Lu X."/>
            <person name="Zhang F."/>
            <person name="Jiang W."/>
            <person name="Ma Y."/>
            <person name="Chen M."/>
            <person name="Hao X."/>
            <person name="Li L."/>
            <person name="Tang Y."/>
            <person name="Lv G."/>
            <person name="Zhou Y."/>
            <person name="Sun X."/>
            <person name="Brodelius P.E."/>
            <person name="Rose J.K.C."/>
            <person name="Tang K."/>
        </authorList>
    </citation>
    <scope>NUCLEOTIDE SEQUENCE [LARGE SCALE GENOMIC DNA]</scope>
    <source>
        <strain evidence="10">cv. Huhao1</strain>
        <tissue evidence="9">Leaf</tissue>
    </source>
</reference>
<keyword evidence="10" id="KW-1185">Reference proteome</keyword>
<evidence type="ECO:0000256" key="4">
    <source>
        <dbReference type="ARBA" id="ARBA00022777"/>
    </source>
</evidence>
<dbReference type="InterPro" id="IPR037975">
    <property type="entry name" value="MyosinXI_CBD"/>
</dbReference>
<dbReference type="OrthoDB" id="6108017at2759"/>
<sequence length="730" mass="82166">MASFLTEFKHLEIKLEEIKSATNNFDEKNVIGHGGFGKVYEGKLAFPQPEGEILVALKRLDRKYGQGDPEFYKEIRFLSCYRHENLISLLGFCNQGGEMILVYEHASGGSLDRILNSAALTWPQRLKICLDAAKGISFLHDPNGAHQRALHCDIKSANILLDKNMNAKSANILLDKNMNAKVSDFGLSKMGPANQQFSALITNAAGTPGYCDPQFIETYCLTKESDVYSFGVVLFEVLCGRLCAEFSNGQLKTIFVPMWKKSYEEKKLYDIIFKDLKQQMNQKSLETFADIAFQCLQKYREQRPAMSLVVQKLKIALEFQDPVNTSLTYKGFLVNGGKMDNVDALIECVMRGTGFSRGKPVAAFTIYKCLVHWESFQSERTSVFDRLIQMIGSAIENHEDNNEHMAYWLSNTSALLFLIDRRLKPAGVSSVQKSPPPTSLFGRMAMGFLSSSVSLVAPAAALEVVRQDEAKYPALLFKQQLTAYVEKIYGIVRDNLKKELVSSLALCIKAPRASKGVLYSHFSHWQAMVDCLNTLLNTLKENFVPLMIVQKIFSQVFSYINVQLLNSLLLRRECCTFSNGEYVKAGLAVLEMWCGHAKEEYAGSAWEELKHIRQAVGFLVFHEKDRISYDDITNDLCPVLSLLQLYRICTLYWDDNYKTKSVSQEVISSMRVLMTEDANIAVSCSFLLDDNSSSIPFSVDDLSTSLQVKDFADVKPAVELAENPAFLFLL</sequence>
<protein>
    <submittedName>
        <fullName evidence="9">Unconventional myosin</fullName>
    </submittedName>
</protein>
<dbReference type="InterPro" id="IPR011009">
    <property type="entry name" value="Kinase-like_dom_sf"/>
</dbReference>